<organism evidence="10 11">
    <name type="scientific">Strongylocentrotus purpuratus</name>
    <name type="common">Purple sea urchin</name>
    <dbReference type="NCBI Taxonomy" id="7668"/>
    <lineage>
        <taxon>Eukaryota</taxon>
        <taxon>Metazoa</taxon>
        <taxon>Echinodermata</taxon>
        <taxon>Eleutherozoa</taxon>
        <taxon>Echinozoa</taxon>
        <taxon>Echinoidea</taxon>
        <taxon>Euechinoidea</taxon>
        <taxon>Echinacea</taxon>
        <taxon>Camarodonta</taxon>
        <taxon>Echinidea</taxon>
        <taxon>Strongylocentrotidae</taxon>
        <taxon>Strongylocentrotus</taxon>
    </lineage>
</organism>
<protein>
    <recommendedName>
        <fullName evidence="3">carbonic anhydrase</fullName>
        <ecNumber evidence="3">4.2.1.1</ecNumber>
    </recommendedName>
</protein>
<name>A0A7M7RAJ6_STRPU</name>
<dbReference type="GO" id="GO:0008270">
    <property type="term" value="F:zinc ion binding"/>
    <property type="evidence" value="ECO:0007669"/>
    <property type="project" value="InterPro"/>
</dbReference>
<sequence>MCEWGYTGHGGPAHWHESFPQAGGKRQSPIDINTTDARFDTALVDRPLKISYDPSRTKALVNNGHTFRVDIDACDYNLSGGPLEDNYQLVQFHAHWGKEDKEGAEHTINGKQYAAEIHLVHWNTGQFKAVSDAIKCDKGIAVLGSFIKVGKPHVGFEKLVPCLKKALNKNCTAPVEGGFDPSCLLPENKKDYWTYEGSLTTPPCYESVSFILFKDAIEVSEEQLQVLRNLQDHCDGESFEGRGKLVNNYRPLCDLNGRVVRATFEN</sequence>
<dbReference type="RefSeq" id="XP_782997.3">
    <property type="nucleotide sequence ID" value="XM_777904.5"/>
</dbReference>
<keyword evidence="4" id="KW-0479">Metal-binding</keyword>
<comment type="catalytic activity">
    <reaction evidence="7">
        <text>hydrogencarbonate + H(+) = CO2 + H2O</text>
        <dbReference type="Rhea" id="RHEA:10748"/>
        <dbReference type="ChEBI" id="CHEBI:15377"/>
        <dbReference type="ChEBI" id="CHEBI:15378"/>
        <dbReference type="ChEBI" id="CHEBI:16526"/>
        <dbReference type="ChEBI" id="CHEBI:17544"/>
        <dbReference type="EC" id="4.2.1.1"/>
    </reaction>
</comment>
<dbReference type="EnsemblMetazoa" id="XM_777904">
    <property type="protein sequence ID" value="XP_782997"/>
    <property type="gene ID" value="LOC577690"/>
</dbReference>
<dbReference type="OrthoDB" id="429145at2759"/>
<proteinExistence type="inferred from homology"/>
<evidence type="ECO:0000256" key="5">
    <source>
        <dbReference type="ARBA" id="ARBA00022833"/>
    </source>
</evidence>
<dbReference type="FunCoup" id="A0A7M7RAJ6">
    <property type="interactions" value="1076"/>
</dbReference>
<reference evidence="10" key="2">
    <citation type="submission" date="2021-01" db="UniProtKB">
        <authorList>
            <consortium name="EnsemblMetazoa"/>
        </authorList>
    </citation>
    <scope>IDENTIFICATION</scope>
</reference>
<evidence type="ECO:0000256" key="7">
    <source>
        <dbReference type="ARBA" id="ARBA00048348"/>
    </source>
</evidence>
<dbReference type="GO" id="GO:0005737">
    <property type="term" value="C:cytoplasm"/>
    <property type="evidence" value="ECO:0000318"/>
    <property type="project" value="GO_Central"/>
</dbReference>
<dbReference type="GO" id="GO:0004089">
    <property type="term" value="F:carbonate dehydratase activity"/>
    <property type="evidence" value="ECO:0000318"/>
    <property type="project" value="GO_Central"/>
</dbReference>
<dbReference type="InterPro" id="IPR001148">
    <property type="entry name" value="CA_dom"/>
</dbReference>
<dbReference type="InParanoid" id="A0A7M7RAJ6"/>
<comment type="cofactor">
    <cofactor evidence="1">
        <name>Zn(2+)</name>
        <dbReference type="ChEBI" id="CHEBI:29105"/>
    </cofactor>
</comment>
<dbReference type="KEGG" id="spu:577690"/>
<comment type="similarity">
    <text evidence="2">Belongs to the alpha-carbonic anhydrase family.</text>
</comment>
<dbReference type="InterPro" id="IPR036398">
    <property type="entry name" value="CA_dom_sf"/>
</dbReference>
<dbReference type="Gene3D" id="3.10.200.10">
    <property type="entry name" value="Alpha carbonic anhydrase"/>
    <property type="match status" value="1"/>
</dbReference>
<evidence type="ECO:0000256" key="3">
    <source>
        <dbReference type="ARBA" id="ARBA00012925"/>
    </source>
</evidence>
<dbReference type="PANTHER" id="PTHR18952:SF141">
    <property type="entry name" value="CARBONIC ANHYDRASE"/>
    <property type="match status" value="1"/>
</dbReference>
<evidence type="ECO:0000256" key="2">
    <source>
        <dbReference type="ARBA" id="ARBA00010718"/>
    </source>
</evidence>
<feature type="domain" description="Alpha-carbonic anhydrase" evidence="9">
    <location>
        <begin position="2"/>
        <end position="264"/>
    </location>
</feature>
<keyword evidence="5" id="KW-0862">Zinc</keyword>
<dbReference type="PROSITE" id="PS51144">
    <property type="entry name" value="ALPHA_CA_2"/>
    <property type="match status" value="1"/>
</dbReference>
<keyword evidence="6" id="KW-0456">Lyase</keyword>
<dbReference type="AlphaFoldDB" id="A0A7M7RAJ6"/>
<dbReference type="Pfam" id="PF00194">
    <property type="entry name" value="Carb_anhydrase"/>
    <property type="match status" value="1"/>
</dbReference>
<evidence type="ECO:0000259" key="9">
    <source>
        <dbReference type="PROSITE" id="PS51144"/>
    </source>
</evidence>
<evidence type="ECO:0000256" key="8">
    <source>
        <dbReference type="SAM" id="MobiDB-lite"/>
    </source>
</evidence>
<dbReference type="OMA" id="FHVNYED"/>
<dbReference type="EC" id="4.2.1.1" evidence="3"/>
<dbReference type="GeneID" id="577690"/>
<keyword evidence="11" id="KW-1185">Reference proteome</keyword>
<reference evidence="11" key="1">
    <citation type="submission" date="2015-02" db="EMBL/GenBank/DDBJ databases">
        <title>Genome sequencing for Strongylocentrotus purpuratus.</title>
        <authorList>
            <person name="Murali S."/>
            <person name="Liu Y."/>
            <person name="Vee V."/>
            <person name="English A."/>
            <person name="Wang M."/>
            <person name="Skinner E."/>
            <person name="Han Y."/>
            <person name="Muzny D.M."/>
            <person name="Worley K.C."/>
            <person name="Gibbs R.A."/>
        </authorList>
    </citation>
    <scope>NUCLEOTIDE SEQUENCE</scope>
</reference>
<accession>A0A7M7RAJ6</accession>
<evidence type="ECO:0000256" key="4">
    <source>
        <dbReference type="ARBA" id="ARBA00022723"/>
    </source>
</evidence>
<evidence type="ECO:0000313" key="10">
    <source>
        <dbReference type="EnsemblMetazoa" id="XP_782997"/>
    </source>
</evidence>
<dbReference type="SMART" id="SM01057">
    <property type="entry name" value="Carb_anhydrase"/>
    <property type="match status" value="1"/>
</dbReference>
<dbReference type="InterPro" id="IPR023561">
    <property type="entry name" value="Carbonic_anhydrase_a-class"/>
</dbReference>
<dbReference type="PANTHER" id="PTHR18952">
    <property type="entry name" value="CARBONIC ANHYDRASE"/>
    <property type="match status" value="1"/>
</dbReference>
<dbReference type="Proteomes" id="UP000007110">
    <property type="component" value="Unassembled WGS sequence"/>
</dbReference>
<evidence type="ECO:0000313" key="11">
    <source>
        <dbReference type="Proteomes" id="UP000007110"/>
    </source>
</evidence>
<feature type="region of interest" description="Disordered" evidence="8">
    <location>
        <begin position="1"/>
        <end position="28"/>
    </location>
</feature>
<dbReference type="SUPFAM" id="SSF51069">
    <property type="entry name" value="Carbonic anhydrase"/>
    <property type="match status" value="1"/>
</dbReference>
<evidence type="ECO:0000256" key="1">
    <source>
        <dbReference type="ARBA" id="ARBA00001947"/>
    </source>
</evidence>
<evidence type="ECO:0000256" key="6">
    <source>
        <dbReference type="ARBA" id="ARBA00023239"/>
    </source>
</evidence>